<dbReference type="GO" id="GO:0006313">
    <property type="term" value="P:DNA transposition"/>
    <property type="evidence" value="ECO:0007669"/>
    <property type="project" value="InterPro"/>
</dbReference>
<dbReference type="EMBL" id="ADWQ01000031">
    <property type="protein sequence ID" value="EFU33470.1"/>
    <property type="molecule type" value="Genomic_DNA"/>
</dbReference>
<dbReference type="InterPro" id="IPR036515">
    <property type="entry name" value="Transposase_17_sf"/>
</dbReference>
<reference evidence="1 2" key="1">
    <citation type="submission" date="2010-09" db="EMBL/GenBank/DDBJ databases">
        <authorList>
            <person name="Weinstock G."/>
            <person name="Sodergren E."/>
            <person name="Clifton S."/>
            <person name="Fulton L."/>
            <person name="Fulton B."/>
            <person name="Courtney L."/>
            <person name="Fronick C."/>
            <person name="Harrison M."/>
            <person name="Strong C."/>
            <person name="Farmer C."/>
            <person name="Delahaunty K."/>
            <person name="Markovic C."/>
            <person name="Hall O."/>
            <person name="Minx P."/>
            <person name="Tomlinson C."/>
            <person name="Mitreva M."/>
            <person name="Hou S."/>
            <person name="Chen J."/>
            <person name="Wollam A."/>
            <person name="Pepin K.H."/>
            <person name="Johnson M."/>
            <person name="Bhonagiri V."/>
            <person name="Zhang X."/>
            <person name="Suruliraj S."/>
            <person name="Warren W."/>
            <person name="Chinwalla A."/>
            <person name="Mardis E.R."/>
            <person name="Wilson R.K."/>
        </authorList>
    </citation>
    <scope>NUCLEOTIDE SEQUENCE [LARGE SCALE GENOMIC DNA]</scope>
    <source>
        <strain evidence="1 2">MS 85-1</strain>
    </source>
</reference>
<protein>
    <recommendedName>
        <fullName evidence="3">Transposase IS200-like domain-containing protein</fullName>
    </recommendedName>
</protein>
<dbReference type="SUPFAM" id="SSF143422">
    <property type="entry name" value="Transposase IS200-like"/>
    <property type="match status" value="1"/>
</dbReference>
<dbReference type="Gene3D" id="3.30.70.1290">
    <property type="entry name" value="Transposase IS200-like"/>
    <property type="match status" value="1"/>
</dbReference>
<accession>A0AAN3SD32</accession>
<organism evidence="1 2">
    <name type="scientific">Escherichia coli MS 85-1</name>
    <dbReference type="NCBI Taxonomy" id="679202"/>
    <lineage>
        <taxon>Bacteria</taxon>
        <taxon>Pseudomonadati</taxon>
        <taxon>Pseudomonadota</taxon>
        <taxon>Gammaproteobacteria</taxon>
        <taxon>Enterobacterales</taxon>
        <taxon>Enterobacteriaceae</taxon>
        <taxon>Escherichia</taxon>
    </lineage>
</organism>
<sequence>MILWSVKKETDIRRGRHCVFLMHVHLVFVTRYRRQIFDHDATENYALTFQMYVLILKLNWLKWMANQITSIC</sequence>
<evidence type="ECO:0008006" key="3">
    <source>
        <dbReference type="Google" id="ProtNLM"/>
    </source>
</evidence>
<evidence type="ECO:0000313" key="2">
    <source>
        <dbReference type="Proteomes" id="UP000005056"/>
    </source>
</evidence>
<dbReference type="GO" id="GO:0004803">
    <property type="term" value="F:transposase activity"/>
    <property type="evidence" value="ECO:0007669"/>
    <property type="project" value="InterPro"/>
</dbReference>
<proteinExistence type="predicted"/>
<gene>
    <name evidence="1" type="ORF">HMPREF9350_04704</name>
</gene>
<dbReference type="Proteomes" id="UP000005056">
    <property type="component" value="Unassembled WGS sequence"/>
</dbReference>
<comment type="caution">
    <text evidence="1">The sequence shown here is derived from an EMBL/GenBank/DDBJ whole genome shotgun (WGS) entry which is preliminary data.</text>
</comment>
<dbReference type="GO" id="GO:0003677">
    <property type="term" value="F:DNA binding"/>
    <property type="evidence" value="ECO:0007669"/>
    <property type="project" value="InterPro"/>
</dbReference>
<name>A0AAN3SD32_ECOLX</name>
<dbReference type="AlphaFoldDB" id="A0AAN3SD32"/>
<evidence type="ECO:0000313" key="1">
    <source>
        <dbReference type="EMBL" id="EFU33470.1"/>
    </source>
</evidence>